<sequence>MSKTRLVHNVHFSEIGETCSSVRKNTLAFLVETGNDRILVNIPAELSGGKVKYPVCSKCGTCVVWSYGHCRCKSLKETKSGHYSVNDEYVFEHKTWNA</sequence>
<gene>
    <name evidence="1" type="ORF">MarFTMF_107</name>
</gene>
<organism evidence="1">
    <name type="scientific">Marseillevirus sp</name>
    <dbReference type="NCBI Taxonomy" id="2809551"/>
    <lineage>
        <taxon>Viruses</taxon>
        <taxon>Varidnaviria</taxon>
        <taxon>Bamfordvirae</taxon>
        <taxon>Nucleocytoviricota</taxon>
        <taxon>Megaviricetes</taxon>
        <taxon>Pimascovirales</taxon>
        <taxon>Pimascovirales incertae sedis</taxon>
        <taxon>Marseilleviridae</taxon>
        <taxon>Marseillevirus</taxon>
    </lineage>
</organism>
<proteinExistence type="predicted"/>
<dbReference type="EMBL" id="OR343188">
    <property type="protein sequence ID" value="WNL49623.1"/>
    <property type="molecule type" value="Genomic_DNA"/>
</dbReference>
<name>A0AA96EP35_9VIRU</name>
<protein>
    <submittedName>
        <fullName evidence="1">Uncharacterized protein</fullName>
    </submittedName>
</protein>
<evidence type="ECO:0000313" key="1">
    <source>
        <dbReference type="EMBL" id="WNL49623.1"/>
    </source>
</evidence>
<accession>A0AA96EP35</accession>
<reference evidence="1" key="1">
    <citation type="submission" date="2023-07" db="EMBL/GenBank/DDBJ databases">
        <authorList>
            <person name="Xia Y."/>
        </authorList>
    </citation>
    <scope>NUCLEOTIDE SEQUENCE</scope>
    <source>
        <strain evidence="1">F</strain>
    </source>
</reference>